<evidence type="ECO:0000313" key="1">
    <source>
        <dbReference type="EMBL" id="AKQ65471.1"/>
    </source>
</evidence>
<evidence type="ECO:0000313" key="2">
    <source>
        <dbReference type="Proteomes" id="UP000009026"/>
    </source>
</evidence>
<dbReference type="OrthoDB" id="8438599at2"/>
<reference evidence="1 2" key="1">
    <citation type="journal article" date="2016" name="PLoS ONE">
        <title>Complete Genome Sequence and Comparative Genomics of a Novel Myxobacterium Myxococcus hansupus.</title>
        <authorList>
            <person name="Sharma G."/>
            <person name="Narwani T."/>
            <person name="Subramanian S."/>
        </authorList>
    </citation>
    <scope>NUCLEOTIDE SEQUENCE [LARGE SCALE GENOMIC DNA]</scope>
    <source>
        <strain evidence="2">mixupus</strain>
    </source>
</reference>
<dbReference type="Proteomes" id="UP000009026">
    <property type="component" value="Chromosome"/>
</dbReference>
<gene>
    <name evidence="1" type="ORF">A176_002383</name>
</gene>
<dbReference type="STRING" id="1297742.A176_002383"/>
<dbReference type="InterPro" id="IPR016181">
    <property type="entry name" value="Acyl_CoA_acyltransferase"/>
</dbReference>
<accession>A0A0H4WPM9</accession>
<dbReference type="PATRIC" id="fig|1297742.4.peg.2405"/>
<name>A0A0H4WPM9_9BACT</name>
<sequence length="276" mass="30226">MTCMSCRVATTQRELDDALRVRWAVFGGELQLIAGKPAPTQREVTGFDTLATTVHVVVYDAQEPVATVRILLPNPEVARASGGVLGVELEQRLDLSGLAGPEQVVAEAGRFCVRRKWRHSDAVVRLQAAFYAESRRRGVTHWLAAANLETDSEVDARLIQESLARRGWLSPHWRRRTPGASAAPVVPSTPFYTPEERACAVAGQWEGLRLPRSPALVARRMGARFISEPLYDPGFHRFTLPLIAAVDDIPASTLARFAALGPHCAGERGDHVLPGR</sequence>
<dbReference type="Gene3D" id="3.40.630.30">
    <property type="match status" value="1"/>
</dbReference>
<evidence type="ECO:0008006" key="3">
    <source>
        <dbReference type="Google" id="ProtNLM"/>
    </source>
</evidence>
<dbReference type="RefSeq" id="WP_002639505.1">
    <property type="nucleotide sequence ID" value="NZ_CP012109.1"/>
</dbReference>
<proteinExistence type="predicted"/>
<dbReference type="SUPFAM" id="SSF55729">
    <property type="entry name" value="Acyl-CoA N-acyltransferases (Nat)"/>
    <property type="match status" value="1"/>
</dbReference>
<keyword evidence="2" id="KW-1185">Reference proteome</keyword>
<protein>
    <recommendedName>
        <fullName evidence="3">GNAT family N-acetyltransferase</fullName>
    </recommendedName>
</protein>
<dbReference type="eggNOG" id="COG3176">
    <property type="taxonomic scope" value="Bacteria"/>
</dbReference>
<organism evidence="1 2">
    <name type="scientific">Pseudomyxococcus hansupus</name>
    <dbReference type="NCBI Taxonomy" id="1297742"/>
    <lineage>
        <taxon>Bacteria</taxon>
        <taxon>Pseudomonadati</taxon>
        <taxon>Myxococcota</taxon>
        <taxon>Myxococcia</taxon>
        <taxon>Myxococcales</taxon>
        <taxon>Cystobacterineae</taxon>
        <taxon>Myxococcaceae</taxon>
        <taxon>Pseudomyxococcus</taxon>
    </lineage>
</organism>
<dbReference type="EMBL" id="CP012109">
    <property type="protein sequence ID" value="AKQ65471.1"/>
    <property type="molecule type" value="Genomic_DNA"/>
</dbReference>
<dbReference type="Pfam" id="PF13444">
    <property type="entry name" value="Acetyltransf_5"/>
    <property type="match status" value="1"/>
</dbReference>
<dbReference type="AlphaFoldDB" id="A0A0H4WPM9"/>
<dbReference type="KEGG" id="mym:A176_002383"/>